<evidence type="ECO:0000256" key="6">
    <source>
        <dbReference type="ARBA" id="ARBA00022970"/>
    </source>
</evidence>
<feature type="transmembrane region" description="Helical" evidence="9">
    <location>
        <begin position="79"/>
        <end position="98"/>
    </location>
</feature>
<dbReference type="InterPro" id="IPR043429">
    <property type="entry name" value="ArtM/GltK/GlnP/TcyL/YhdX-like"/>
</dbReference>
<sequence>MNFSFLPKYYKFFLSGTGYTLLLSALTVVFGLFGGLALALMKTSKNKVLKSIAVAYIEFIRGTPLLIQLYIVYYGISDLPMLAAGVIAMSVNSAAYIAEIIRAGIGAVDKGQMEAARSLGMPAFLTYKEIIIPQAMKNILPALGNEFIVLIKESAIVSVIGIHDLMYNTDTIRGITFIAFEPLVIAALVYFCLTFTLSKVMQKFERRMHVGD</sequence>
<keyword evidence="5 9" id="KW-0812">Transmembrane</keyword>
<dbReference type="NCBIfam" id="TIGR01726">
    <property type="entry name" value="HEQRo_perm_3TM"/>
    <property type="match status" value="1"/>
</dbReference>
<dbReference type="PROSITE" id="PS50928">
    <property type="entry name" value="ABC_TM1"/>
    <property type="match status" value="1"/>
</dbReference>
<dbReference type="Gene3D" id="1.10.3720.10">
    <property type="entry name" value="MetI-like"/>
    <property type="match status" value="1"/>
</dbReference>
<evidence type="ECO:0000256" key="5">
    <source>
        <dbReference type="ARBA" id="ARBA00022692"/>
    </source>
</evidence>
<dbReference type="InterPro" id="IPR000515">
    <property type="entry name" value="MetI-like"/>
</dbReference>
<dbReference type="PANTHER" id="PTHR30614:SF20">
    <property type="entry name" value="GLUTAMINE TRANSPORT SYSTEM PERMEASE PROTEIN GLNP"/>
    <property type="match status" value="1"/>
</dbReference>
<dbReference type="Pfam" id="PF00528">
    <property type="entry name" value="BPD_transp_1"/>
    <property type="match status" value="1"/>
</dbReference>
<dbReference type="EMBL" id="JARYZI010000002">
    <property type="protein sequence ID" value="MDH8677481.1"/>
    <property type="molecule type" value="Genomic_DNA"/>
</dbReference>
<comment type="caution">
    <text evidence="11">The sequence shown here is derived from an EMBL/GenBank/DDBJ whole genome shotgun (WGS) entry which is preliminary data.</text>
</comment>
<evidence type="ECO:0000256" key="3">
    <source>
        <dbReference type="ARBA" id="ARBA00022448"/>
    </source>
</evidence>
<keyword evidence="6" id="KW-0029">Amino-acid transport</keyword>
<comment type="similarity">
    <text evidence="2">Belongs to the binding-protein-dependent transport system permease family. HisMQ subfamily.</text>
</comment>
<keyword evidence="8 9" id="KW-0472">Membrane</keyword>
<feature type="transmembrane region" description="Helical" evidence="9">
    <location>
        <begin position="175"/>
        <end position="198"/>
    </location>
</feature>
<dbReference type="SUPFAM" id="SSF161098">
    <property type="entry name" value="MetI-like"/>
    <property type="match status" value="1"/>
</dbReference>
<proteinExistence type="inferred from homology"/>
<evidence type="ECO:0000256" key="7">
    <source>
        <dbReference type="ARBA" id="ARBA00022989"/>
    </source>
</evidence>
<evidence type="ECO:0000313" key="11">
    <source>
        <dbReference type="EMBL" id="MDH8677481.1"/>
    </source>
</evidence>
<dbReference type="RefSeq" id="WP_281093295.1">
    <property type="nucleotide sequence ID" value="NZ_JARYZI010000002.1"/>
</dbReference>
<evidence type="ECO:0000256" key="8">
    <source>
        <dbReference type="ARBA" id="ARBA00023136"/>
    </source>
</evidence>
<evidence type="ECO:0000256" key="9">
    <source>
        <dbReference type="RuleBase" id="RU363032"/>
    </source>
</evidence>
<accession>A0ABT6NAP4</accession>
<evidence type="ECO:0000259" key="10">
    <source>
        <dbReference type="PROSITE" id="PS50928"/>
    </source>
</evidence>
<feature type="domain" description="ABC transmembrane type-1" evidence="10">
    <location>
        <begin position="17"/>
        <end position="201"/>
    </location>
</feature>
<protein>
    <submittedName>
        <fullName evidence="11">Amino acid ABC transporter permease</fullName>
    </submittedName>
</protein>
<feature type="transmembrane region" description="Helical" evidence="9">
    <location>
        <begin position="143"/>
        <end position="163"/>
    </location>
</feature>
<dbReference type="CDD" id="cd06261">
    <property type="entry name" value="TM_PBP2"/>
    <property type="match status" value="1"/>
</dbReference>
<dbReference type="InterPro" id="IPR035906">
    <property type="entry name" value="MetI-like_sf"/>
</dbReference>
<keyword evidence="3 9" id="KW-0813">Transport</keyword>
<evidence type="ECO:0000313" key="12">
    <source>
        <dbReference type="Proteomes" id="UP001158045"/>
    </source>
</evidence>
<evidence type="ECO:0000256" key="2">
    <source>
        <dbReference type="ARBA" id="ARBA00010072"/>
    </source>
</evidence>
<gene>
    <name evidence="11" type="ORF">QE109_04940</name>
</gene>
<feature type="transmembrane region" description="Helical" evidence="9">
    <location>
        <begin position="20"/>
        <end position="41"/>
    </location>
</feature>
<keyword evidence="7 9" id="KW-1133">Transmembrane helix</keyword>
<evidence type="ECO:0000256" key="1">
    <source>
        <dbReference type="ARBA" id="ARBA00004651"/>
    </source>
</evidence>
<keyword evidence="12" id="KW-1185">Reference proteome</keyword>
<evidence type="ECO:0000256" key="4">
    <source>
        <dbReference type="ARBA" id="ARBA00022475"/>
    </source>
</evidence>
<feature type="transmembrane region" description="Helical" evidence="9">
    <location>
        <begin position="53"/>
        <end position="73"/>
    </location>
</feature>
<name>A0ABT6NAP4_9FIRM</name>
<comment type="subcellular location">
    <subcellularLocation>
        <location evidence="1 9">Cell membrane</location>
        <topology evidence="1 9">Multi-pass membrane protein</topology>
    </subcellularLocation>
</comment>
<reference evidence="11 12" key="1">
    <citation type="submission" date="2023-04" db="EMBL/GenBank/DDBJ databases">
        <title>Fusibacter bizertensis strain WBS, isolated from littoral bottom sediments of the Arctic seas - biochemical and genomic analysis.</title>
        <authorList>
            <person name="Brioukhanov A.L."/>
        </authorList>
    </citation>
    <scope>NUCLEOTIDE SEQUENCE [LARGE SCALE GENOMIC DNA]</scope>
    <source>
        <strain evidence="11 12">WBS</strain>
    </source>
</reference>
<dbReference type="PANTHER" id="PTHR30614">
    <property type="entry name" value="MEMBRANE COMPONENT OF AMINO ACID ABC TRANSPORTER"/>
    <property type="match status" value="1"/>
</dbReference>
<dbReference type="InterPro" id="IPR010065">
    <property type="entry name" value="AA_ABC_transptr_permease_3TM"/>
</dbReference>
<organism evidence="11 12">
    <name type="scientific">Fusibacter bizertensis</name>
    <dbReference type="NCBI Taxonomy" id="1488331"/>
    <lineage>
        <taxon>Bacteria</taxon>
        <taxon>Bacillati</taxon>
        <taxon>Bacillota</taxon>
        <taxon>Clostridia</taxon>
        <taxon>Eubacteriales</taxon>
        <taxon>Eubacteriales Family XII. Incertae Sedis</taxon>
        <taxon>Fusibacter</taxon>
    </lineage>
</organism>
<keyword evidence="4" id="KW-1003">Cell membrane</keyword>
<dbReference type="Proteomes" id="UP001158045">
    <property type="component" value="Unassembled WGS sequence"/>
</dbReference>